<accession>F4WUD1</accession>
<sequence>MSSVSCFLFCILWITIFDKVQLTNTEDVLDKIKAGLQHASNYLETAKDIANLVSKSLDRKEKREENGNDEKQPFGPSNFVSAFFRLIGFDSQKIAAIAVNSVVFLAQMISTLFGLKSSQSNISRSMDNEEWDPLKFTLENKNKNVRNLVEQAKNPNLPNQLIARMTGSDSACIRLLLCKSSPIIKAVQTSLNNKLQNYMHRMIAWFPSRKDFEANSDECEENHIDCHLFSSS</sequence>
<organism evidence="3">
    <name type="scientific">Acromyrmex echinatior</name>
    <name type="common">Panamanian leafcutter ant</name>
    <name type="synonym">Acromyrmex octospinosus echinatior</name>
    <dbReference type="NCBI Taxonomy" id="103372"/>
    <lineage>
        <taxon>Eukaryota</taxon>
        <taxon>Metazoa</taxon>
        <taxon>Ecdysozoa</taxon>
        <taxon>Arthropoda</taxon>
        <taxon>Hexapoda</taxon>
        <taxon>Insecta</taxon>
        <taxon>Pterygota</taxon>
        <taxon>Neoptera</taxon>
        <taxon>Endopterygota</taxon>
        <taxon>Hymenoptera</taxon>
        <taxon>Apocrita</taxon>
        <taxon>Aculeata</taxon>
        <taxon>Formicoidea</taxon>
        <taxon>Formicidae</taxon>
        <taxon>Myrmicinae</taxon>
        <taxon>Acromyrmex</taxon>
    </lineage>
</organism>
<gene>
    <name evidence="2" type="ORF">G5I_09490</name>
</gene>
<keyword evidence="3" id="KW-1185">Reference proteome</keyword>
<dbReference type="EMBL" id="GL888356">
    <property type="protein sequence ID" value="EGI62186.1"/>
    <property type="molecule type" value="Genomic_DNA"/>
</dbReference>
<dbReference type="InParanoid" id="F4WUD1"/>
<name>F4WUD1_ACREC</name>
<dbReference type="OrthoDB" id="6575720at2759"/>
<dbReference type="AlphaFoldDB" id="F4WUD1"/>
<feature type="signal peptide" evidence="1">
    <location>
        <begin position="1"/>
        <end position="22"/>
    </location>
</feature>
<reference evidence="2" key="1">
    <citation type="submission" date="2011-02" db="EMBL/GenBank/DDBJ databases">
        <title>The genome of the leaf-cutting ant Acromyrmex echinatior suggests key adaptations to social evolution and fungus farming.</title>
        <authorList>
            <person name="Nygaard S."/>
            <person name="Zhang G."/>
        </authorList>
    </citation>
    <scope>NUCLEOTIDE SEQUENCE</scope>
</reference>
<evidence type="ECO:0000313" key="3">
    <source>
        <dbReference type="Proteomes" id="UP000007755"/>
    </source>
</evidence>
<feature type="chain" id="PRO_5003318920" evidence="1">
    <location>
        <begin position="23"/>
        <end position="232"/>
    </location>
</feature>
<evidence type="ECO:0000313" key="2">
    <source>
        <dbReference type="EMBL" id="EGI62186.1"/>
    </source>
</evidence>
<keyword evidence="1" id="KW-0732">Signal</keyword>
<protein>
    <submittedName>
        <fullName evidence="2">Uncharacterized protein</fullName>
    </submittedName>
</protein>
<evidence type="ECO:0000256" key="1">
    <source>
        <dbReference type="SAM" id="SignalP"/>
    </source>
</evidence>
<dbReference type="Proteomes" id="UP000007755">
    <property type="component" value="Unassembled WGS sequence"/>
</dbReference>
<dbReference type="eggNOG" id="ENOG502S9HT">
    <property type="taxonomic scope" value="Eukaryota"/>
</dbReference>
<proteinExistence type="predicted"/>